<evidence type="ECO:0000313" key="1">
    <source>
        <dbReference type="EMBL" id="KAJ1145764.1"/>
    </source>
</evidence>
<comment type="caution">
    <text evidence="1">The sequence shown here is derived from an EMBL/GenBank/DDBJ whole genome shotgun (WGS) entry which is preliminary data.</text>
</comment>
<name>A0AAV7R0W4_PLEWA</name>
<dbReference type="Proteomes" id="UP001066276">
    <property type="component" value="Chromosome 6"/>
</dbReference>
<reference evidence="1" key="1">
    <citation type="journal article" date="2022" name="bioRxiv">
        <title>Sequencing and chromosome-scale assembly of the giantPleurodeles waltlgenome.</title>
        <authorList>
            <person name="Brown T."/>
            <person name="Elewa A."/>
            <person name="Iarovenko S."/>
            <person name="Subramanian E."/>
            <person name="Araus A.J."/>
            <person name="Petzold A."/>
            <person name="Susuki M."/>
            <person name="Suzuki K.-i.T."/>
            <person name="Hayashi T."/>
            <person name="Toyoda A."/>
            <person name="Oliveira C."/>
            <person name="Osipova E."/>
            <person name="Leigh N.D."/>
            <person name="Simon A."/>
            <person name="Yun M.H."/>
        </authorList>
    </citation>
    <scope>NUCLEOTIDE SEQUENCE</scope>
    <source>
        <strain evidence="1">20211129_DDA</strain>
        <tissue evidence="1">Liver</tissue>
    </source>
</reference>
<organism evidence="1 2">
    <name type="scientific">Pleurodeles waltl</name>
    <name type="common">Iberian ribbed newt</name>
    <dbReference type="NCBI Taxonomy" id="8319"/>
    <lineage>
        <taxon>Eukaryota</taxon>
        <taxon>Metazoa</taxon>
        <taxon>Chordata</taxon>
        <taxon>Craniata</taxon>
        <taxon>Vertebrata</taxon>
        <taxon>Euteleostomi</taxon>
        <taxon>Amphibia</taxon>
        <taxon>Batrachia</taxon>
        <taxon>Caudata</taxon>
        <taxon>Salamandroidea</taxon>
        <taxon>Salamandridae</taxon>
        <taxon>Pleurodelinae</taxon>
        <taxon>Pleurodeles</taxon>
    </lineage>
</organism>
<accession>A0AAV7R0W4</accession>
<feature type="non-terminal residue" evidence="1">
    <location>
        <position position="59"/>
    </location>
</feature>
<dbReference type="AlphaFoldDB" id="A0AAV7R0W4"/>
<dbReference type="EMBL" id="JANPWB010000010">
    <property type="protein sequence ID" value="KAJ1145764.1"/>
    <property type="molecule type" value="Genomic_DNA"/>
</dbReference>
<protein>
    <submittedName>
        <fullName evidence="1">Uncharacterized protein</fullName>
    </submittedName>
</protein>
<feature type="non-terminal residue" evidence="1">
    <location>
        <position position="1"/>
    </location>
</feature>
<keyword evidence="2" id="KW-1185">Reference proteome</keyword>
<gene>
    <name evidence="1" type="ORF">NDU88_012048</name>
</gene>
<proteinExistence type="predicted"/>
<evidence type="ECO:0000313" key="2">
    <source>
        <dbReference type="Proteomes" id="UP001066276"/>
    </source>
</evidence>
<sequence>WAIMCATSQCKVSWCDCRSARCHGVACRSARCHGVACCSARCPSLAYHVCSVTVHGAIV</sequence>